<dbReference type="PANTHER" id="PTHR15932">
    <property type="entry name" value="UBIQUITIN INTERACTION MOTIF-CONTAINING PROTEIN 1"/>
    <property type="match status" value="1"/>
</dbReference>
<feature type="compositionally biased region" description="Basic and acidic residues" evidence="11">
    <location>
        <begin position="175"/>
        <end position="186"/>
    </location>
</feature>
<dbReference type="InterPro" id="IPR040714">
    <property type="entry name" value="RAP80_UIM"/>
</dbReference>
<sequence>MRGRTGPSSSSSSSSSVGPPPNRMALRKHVLQDVADVPSGSQRSDHNTQEGGAPDDHRDDRDDELSSPLLPRSPRERRRREKDNKAKEMTEDEMMDLALRLSEQEASMTASRMQKEEEAVMKAIEESMGESQTRACAPLAGPEAALRLCSRRKLSYSNRKQEEVSCSPHATELNGEGREAADDSRSLKRKRRAGSPLLEMPDLSQTQKISQDSACSSDPLDLQPDSQQVSLDLQLDSQQVSLDLQPDSQQVSLDLQLDSQQSCDSTQIDEGRSPVFPSTGCRAEVLVPRLSQNLLQSCRTSGFVLCSQDSSDDPLKSPQAQTRSPTFPQREPAVFSETEQVDDSETQLSPEGSQSPVFGRTTQHQKSQSACRLQVCNSGFKSSSQESLSSSVRSCRPRSPVFPRILDLHETLPPPDRSGVCTSPVFSDEQAEQGPVGSLSRVLDRTGKRTKIQRATAQIREDKKTDPAPGVTCHVTPPSDEELTEVIRDSSETELSSDMKLLWSDDDDADVTPAAVASPSPVFPEERAVDRADGQTASLNHTTGTNGGDCSQQTSTSERDPHLLSCQAAVSRSAGGGTVHYYWGVPFCPRGLNPDSYTQVILAQMEVYEKSLKQAQRCLLRKVEWGEAVLPQVEKSPLPESMSPEPSDPPEPDVPQRRLLRKRRNRLSEDVDDSPAAEEKEQEDKTDGEEEEEEKVTTEEEKKSDGGGGGQGDSDDCEVCPETQLSHEEDDDRTQDLMMDTDAGAQVSSNPPDFTSKSKQIQVLLHSWTNVRESSVVTRSSPSCSKLQHIDVFI</sequence>
<comment type="similarity">
    <text evidence="2">Belongs to the RAP80 family.</text>
</comment>
<keyword evidence="7" id="KW-0234">DNA repair</keyword>
<comment type="subcellular location">
    <subcellularLocation>
        <location evidence="1">Nucleus</location>
    </subcellularLocation>
</comment>
<name>A0A3Q3FJ14_9LABR</name>
<evidence type="ECO:0000256" key="3">
    <source>
        <dbReference type="ARBA" id="ARBA00021660"/>
    </source>
</evidence>
<feature type="compositionally biased region" description="Low complexity" evidence="11">
    <location>
        <begin position="511"/>
        <end position="520"/>
    </location>
</feature>
<dbReference type="CDD" id="cd20912">
    <property type="entry name" value="AIR_RAP80-like"/>
    <property type="match status" value="1"/>
</dbReference>
<dbReference type="Pfam" id="PF18282">
    <property type="entry name" value="RAP80_UIM"/>
    <property type="match status" value="1"/>
</dbReference>
<dbReference type="GO" id="GO:0070531">
    <property type="term" value="C:BRCA1-A complex"/>
    <property type="evidence" value="ECO:0007669"/>
    <property type="project" value="InterPro"/>
</dbReference>
<evidence type="ECO:0000256" key="5">
    <source>
        <dbReference type="ARBA" id="ARBA00022763"/>
    </source>
</evidence>
<reference evidence="13" key="1">
    <citation type="submission" date="2025-08" db="UniProtKB">
        <authorList>
            <consortium name="Ensembl"/>
        </authorList>
    </citation>
    <scope>IDENTIFICATION</scope>
</reference>
<dbReference type="Ensembl" id="ENSLBET00000021382.1">
    <property type="protein sequence ID" value="ENSLBEP00000020281.1"/>
    <property type="gene ID" value="ENSLBEG00000015588.1"/>
</dbReference>
<dbReference type="InParanoid" id="A0A3Q3FJ14"/>
<evidence type="ECO:0000256" key="8">
    <source>
        <dbReference type="ARBA" id="ARBA00023242"/>
    </source>
</evidence>
<evidence type="ECO:0000256" key="1">
    <source>
        <dbReference type="ARBA" id="ARBA00004123"/>
    </source>
</evidence>
<evidence type="ECO:0000313" key="13">
    <source>
        <dbReference type="Ensembl" id="ENSLBEP00000020281.1"/>
    </source>
</evidence>
<dbReference type="GO" id="GO:0070530">
    <property type="term" value="F:K63-linked polyubiquitin modification-dependent protein binding"/>
    <property type="evidence" value="ECO:0007669"/>
    <property type="project" value="InterPro"/>
</dbReference>
<keyword evidence="5" id="KW-0227">DNA damage</keyword>
<dbReference type="InterPro" id="IPR038868">
    <property type="entry name" value="RAP80"/>
</dbReference>
<evidence type="ECO:0000259" key="12">
    <source>
        <dbReference type="Pfam" id="PF18282"/>
    </source>
</evidence>
<feature type="region of interest" description="Disordered" evidence="11">
    <location>
        <begin position="309"/>
        <end position="363"/>
    </location>
</feature>
<dbReference type="InterPro" id="IPR003903">
    <property type="entry name" value="UIM_dom"/>
</dbReference>
<dbReference type="GO" id="GO:0042393">
    <property type="term" value="F:histone binding"/>
    <property type="evidence" value="ECO:0007669"/>
    <property type="project" value="TreeGrafter"/>
</dbReference>
<evidence type="ECO:0000256" key="10">
    <source>
        <dbReference type="ARBA" id="ARBA00031558"/>
    </source>
</evidence>
<evidence type="ECO:0000256" key="7">
    <source>
        <dbReference type="ARBA" id="ARBA00023204"/>
    </source>
</evidence>
<evidence type="ECO:0000313" key="14">
    <source>
        <dbReference type="Proteomes" id="UP000261660"/>
    </source>
</evidence>
<keyword evidence="8" id="KW-0539">Nucleus</keyword>
<feature type="region of interest" description="Disordered" evidence="11">
    <location>
        <begin position="459"/>
        <end position="484"/>
    </location>
</feature>
<feature type="compositionally biased region" description="Low complexity" evidence="11">
    <location>
        <begin position="634"/>
        <end position="645"/>
    </location>
</feature>
<proteinExistence type="inferred from homology"/>
<evidence type="ECO:0000256" key="2">
    <source>
        <dbReference type="ARBA" id="ARBA00006465"/>
    </source>
</evidence>
<feature type="compositionally biased region" description="Basic and acidic residues" evidence="11">
    <location>
        <begin position="43"/>
        <end position="60"/>
    </location>
</feature>
<dbReference type="STRING" id="56723.ENSLBEP00000020281"/>
<dbReference type="GO" id="GO:0006302">
    <property type="term" value="P:double-strand break repair"/>
    <property type="evidence" value="ECO:0007669"/>
    <property type="project" value="InterPro"/>
</dbReference>
<feature type="compositionally biased region" description="Polar residues" evidence="11">
    <location>
        <begin position="535"/>
        <end position="556"/>
    </location>
</feature>
<keyword evidence="6" id="KW-0156">Chromatin regulator</keyword>
<reference evidence="13" key="2">
    <citation type="submission" date="2025-09" db="UniProtKB">
        <authorList>
            <consortium name="Ensembl"/>
        </authorList>
    </citation>
    <scope>IDENTIFICATION</scope>
</reference>
<evidence type="ECO:0000256" key="9">
    <source>
        <dbReference type="ARBA" id="ARBA00029973"/>
    </source>
</evidence>
<feature type="compositionally biased region" description="Polar residues" evidence="11">
    <location>
        <begin position="346"/>
        <end position="363"/>
    </location>
</feature>
<dbReference type="GO" id="GO:0045739">
    <property type="term" value="P:positive regulation of DNA repair"/>
    <property type="evidence" value="ECO:0007669"/>
    <property type="project" value="TreeGrafter"/>
</dbReference>
<dbReference type="Proteomes" id="UP000261660">
    <property type="component" value="Unplaced"/>
</dbReference>
<feature type="compositionally biased region" description="Basic and acidic residues" evidence="11">
    <location>
        <begin position="695"/>
        <end position="705"/>
    </location>
</feature>
<feature type="region of interest" description="Disordered" evidence="11">
    <location>
        <begin position="156"/>
        <end position="196"/>
    </location>
</feature>
<dbReference type="SMART" id="SM00726">
    <property type="entry name" value="UIM"/>
    <property type="match status" value="2"/>
</dbReference>
<accession>A0A3Q3FJ14</accession>
<organism evidence="13 14">
    <name type="scientific">Labrus bergylta</name>
    <name type="common">ballan wrasse</name>
    <dbReference type="NCBI Taxonomy" id="56723"/>
    <lineage>
        <taxon>Eukaryota</taxon>
        <taxon>Metazoa</taxon>
        <taxon>Chordata</taxon>
        <taxon>Craniata</taxon>
        <taxon>Vertebrata</taxon>
        <taxon>Euteleostomi</taxon>
        <taxon>Actinopterygii</taxon>
        <taxon>Neopterygii</taxon>
        <taxon>Teleostei</taxon>
        <taxon>Neoteleostei</taxon>
        <taxon>Acanthomorphata</taxon>
        <taxon>Eupercaria</taxon>
        <taxon>Labriformes</taxon>
        <taxon>Labridae</taxon>
        <taxon>Labrus</taxon>
    </lineage>
</organism>
<dbReference type="PROSITE" id="PS50330">
    <property type="entry name" value="UIM"/>
    <property type="match status" value="1"/>
</dbReference>
<keyword evidence="4" id="KW-0677">Repeat</keyword>
<dbReference type="PANTHER" id="PTHR15932:SF2">
    <property type="entry name" value="BRCA1-A COMPLEX SUBUNIT RAP80"/>
    <property type="match status" value="1"/>
</dbReference>
<feature type="region of interest" description="Disordered" evidence="11">
    <location>
        <begin position="1"/>
        <end position="93"/>
    </location>
</feature>
<dbReference type="Gene3D" id="6.10.250.1800">
    <property type="match status" value="1"/>
</dbReference>
<feature type="region of interest" description="Disordered" evidence="11">
    <location>
        <begin position="510"/>
        <end position="557"/>
    </location>
</feature>
<dbReference type="GO" id="GO:0006325">
    <property type="term" value="P:chromatin organization"/>
    <property type="evidence" value="ECO:0007669"/>
    <property type="project" value="UniProtKB-KW"/>
</dbReference>
<feature type="domain" description="RAP80 N-terminal" evidence="12">
    <location>
        <begin position="87"/>
        <end position="133"/>
    </location>
</feature>
<protein>
    <recommendedName>
        <fullName evidence="3">BRCA1-A complex subunit RAP80</fullName>
    </recommendedName>
    <alternativeName>
        <fullName evidence="10">Receptor-associated protein 80</fullName>
    </alternativeName>
    <alternativeName>
        <fullName evidence="9">Ubiquitin interaction motif-containing protein 1</fullName>
    </alternativeName>
</protein>
<feature type="region of interest" description="Disordered" evidence="11">
    <location>
        <begin position="634"/>
        <end position="755"/>
    </location>
</feature>
<feature type="compositionally biased region" description="Polar residues" evidence="11">
    <location>
        <begin position="318"/>
        <end position="327"/>
    </location>
</feature>
<dbReference type="AlphaFoldDB" id="A0A3Q3FJ14"/>
<feature type="compositionally biased region" description="Polar residues" evidence="11">
    <location>
        <begin position="746"/>
        <end position="755"/>
    </location>
</feature>
<keyword evidence="14" id="KW-1185">Reference proteome</keyword>
<evidence type="ECO:0000256" key="4">
    <source>
        <dbReference type="ARBA" id="ARBA00022737"/>
    </source>
</evidence>
<evidence type="ECO:0000256" key="11">
    <source>
        <dbReference type="SAM" id="MobiDB-lite"/>
    </source>
</evidence>
<evidence type="ECO:0000256" key="6">
    <source>
        <dbReference type="ARBA" id="ARBA00022853"/>
    </source>
</evidence>
<dbReference type="GeneTree" id="ENSGT00390000007635"/>
<feature type="compositionally biased region" description="Basic and acidic residues" evidence="11">
    <location>
        <begin position="524"/>
        <end position="533"/>
    </location>
</feature>